<dbReference type="PROSITE" id="PS51716">
    <property type="entry name" value="G_IRG"/>
    <property type="match status" value="1"/>
</dbReference>
<dbReference type="PANTHER" id="PTHR32341">
    <property type="entry name" value="INTERFERON-INDUCIBLE GTPASE"/>
    <property type="match status" value="1"/>
</dbReference>
<comment type="similarity">
    <text evidence="1">Belongs to the TRAFAC class dynamin-like GTPase superfamily. IRG family.</text>
</comment>
<reference evidence="6" key="1">
    <citation type="submission" date="2021-02" db="EMBL/GenBank/DDBJ databases">
        <authorList>
            <person name="Nowell W R."/>
        </authorList>
    </citation>
    <scope>NUCLEOTIDE SEQUENCE</scope>
</reference>
<evidence type="ECO:0000259" key="5">
    <source>
        <dbReference type="PROSITE" id="PS51716"/>
    </source>
</evidence>
<dbReference type="InterPro" id="IPR007743">
    <property type="entry name" value="Immunity-related_GTPase-like"/>
</dbReference>
<evidence type="ECO:0000313" key="7">
    <source>
        <dbReference type="EMBL" id="CAF4161587.1"/>
    </source>
</evidence>
<dbReference type="InterPro" id="IPR030385">
    <property type="entry name" value="G_IRG_dom"/>
</dbReference>
<dbReference type="GO" id="GO:0005525">
    <property type="term" value="F:GTP binding"/>
    <property type="evidence" value="ECO:0007669"/>
    <property type="project" value="UniProtKB-KW"/>
</dbReference>
<dbReference type="InterPro" id="IPR051515">
    <property type="entry name" value="IRG"/>
</dbReference>
<evidence type="ECO:0000313" key="8">
    <source>
        <dbReference type="Proteomes" id="UP000677228"/>
    </source>
</evidence>
<evidence type="ECO:0000313" key="6">
    <source>
        <dbReference type="EMBL" id="CAF1351052.1"/>
    </source>
</evidence>
<accession>A0A8S2F4L0</accession>
<sequence>MSSSPRVPPPVTISRASHVGAFDNAETHSINPNDFNLLNISEADKQADDPGAALTGVIETTDCVQDYAHPENPNLTFYDLPGVGTPNFPQATYLEKVNYKQYDFFIIVSCKRFTENDTWLAKEVKKHGKSVFFVRTHVDQDLANERRDRPSTYDETKVLDRIRRNCLDSIQATDARAKVFVICGLLSQTTKFDYGQMVETLLREYPPYKRQAMILTMTMNCKGRA</sequence>
<dbReference type="Proteomes" id="UP000682733">
    <property type="component" value="Unassembled WGS sequence"/>
</dbReference>
<dbReference type="EMBL" id="CAJOBA010044270">
    <property type="protein sequence ID" value="CAF4161587.1"/>
    <property type="molecule type" value="Genomic_DNA"/>
</dbReference>
<protein>
    <recommendedName>
        <fullName evidence="5">IRG-type G domain-containing protein</fullName>
    </recommendedName>
</protein>
<dbReference type="SUPFAM" id="SSF52540">
    <property type="entry name" value="P-loop containing nucleoside triphosphate hydrolases"/>
    <property type="match status" value="1"/>
</dbReference>
<gene>
    <name evidence="6" type="ORF">OVA965_LOCUS30799</name>
    <name evidence="7" type="ORF">TMI583_LOCUS31608</name>
</gene>
<feature type="domain" description="IRG-type G" evidence="5">
    <location>
        <begin position="21"/>
        <end position="204"/>
    </location>
</feature>
<evidence type="ECO:0000256" key="1">
    <source>
        <dbReference type="ARBA" id="ARBA00005429"/>
    </source>
</evidence>
<dbReference type="Proteomes" id="UP000677228">
    <property type="component" value="Unassembled WGS sequence"/>
</dbReference>
<dbReference type="GO" id="GO:0016787">
    <property type="term" value="F:hydrolase activity"/>
    <property type="evidence" value="ECO:0007669"/>
    <property type="project" value="UniProtKB-KW"/>
</dbReference>
<comment type="caution">
    <text evidence="6">The sequence shown here is derived from an EMBL/GenBank/DDBJ whole genome shotgun (WGS) entry which is preliminary data.</text>
</comment>
<dbReference type="InterPro" id="IPR027417">
    <property type="entry name" value="P-loop_NTPase"/>
</dbReference>
<proteinExistence type="inferred from homology"/>
<dbReference type="Gene3D" id="3.40.50.300">
    <property type="entry name" value="P-loop containing nucleotide triphosphate hydrolases"/>
    <property type="match status" value="1"/>
</dbReference>
<evidence type="ECO:0000256" key="3">
    <source>
        <dbReference type="ARBA" id="ARBA00022801"/>
    </source>
</evidence>
<keyword evidence="2" id="KW-0547">Nucleotide-binding</keyword>
<dbReference type="Pfam" id="PF05049">
    <property type="entry name" value="IIGP"/>
    <property type="match status" value="1"/>
</dbReference>
<dbReference type="PANTHER" id="PTHR32341:SF10">
    <property type="entry name" value="INTERFERON-INDUCIBLE GTPASE 5"/>
    <property type="match status" value="1"/>
</dbReference>
<dbReference type="GO" id="GO:0016020">
    <property type="term" value="C:membrane"/>
    <property type="evidence" value="ECO:0007669"/>
    <property type="project" value="InterPro"/>
</dbReference>
<name>A0A8S2F4L0_9BILA</name>
<organism evidence="6 8">
    <name type="scientific">Didymodactylos carnosus</name>
    <dbReference type="NCBI Taxonomy" id="1234261"/>
    <lineage>
        <taxon>Eukaryota</taxon>
        <taxon>Metazoa</taxon>
        <taxon>Spiralia</taxon>
        <taxon>Gnathifera</taxon>
        <taxon>Rotifera</taxon>
        <taxon>Eurotatoria</taxon>
        <taxon>Bdelloidea</taxon>
        <taxon>Philodinida</taxon>
        <taxon>Philodinidae</taxon>
        <taxon>Didymodactylos</taxon>
    </lineage>
</organism>
<dbReference type="FunFam" id="3.40.50.300:FF:000541">
    <property type="entry name" value="Immunity related GTPase M"/>
    <property type="match status" value="1"/>
</dbReference>
<evidence type="ECO:0000256" key="4">
    <source>
        <dbReference type="ARBA" id="ARBA00023134"/>
    </source>
</evidence>
<evidence type="ECO:0000256" key="2">
    <source>
        <dbReference type="ARBA" id="ARBA00022741"/>
    </source>
</evidence>
<dbReference type="AlphaFoldDB" id="A0A8S2F4L0"/>
<dbReference type="EMBL" id="CAJNOK010022632">
    <property type="protein sequence ID" value="CAF1351052.1"/>
    <property type="molecule type" value="Genomic_DNA"/>
</dbReference>
<keyword evidence="4" id="KW-0342">GTP-binding</keyword>
<keyword evidence="3" id="KW-0378">Hydrolase</keyword>